<organism evidence="6 7">
    <name type="scientific">Amycolatopsis alkalitolerans</name>
    <dbReference type="NCBI Taxonomy" id="2547244"/>
    <lineage>
        <taxon>Bacteria</taxon>
        <taxon>Bacillati</taxon>
        <taxon>Actinomycetota</taxon>
        <taxon>Actinomycetes</taxon>
        <taxon>Pseudonocardiales</taxon>
        <taxon>Pseudonocardiaceae</taxon>
        <taxon>Amycolatopsis</taxon>
    </lineage>
</organism>
<feature type="region of interest" description="Disordered" evidence="3">
    <location>
        <begin position="1"/>
        <end position="53"/>
    </location>
</feature>
<proteinExistence type="inferred from homology"/>
<dbReference type="InterPro" id="IPR020845">
    <property type="entry name" value="AMP-binding_CS"/>
</dbReference>
<dbReference type="Gene3D" id="3.30.300.30">
    <property type="match status" value="1"/>
</dbReference>
<evidence type="ECO:0000259" key="5">
    <source>
        <dbReference type="Pfam" id="PF13193"/>
    </source>
</evidence>
<dbReference type="InterPro" id="IPR045851">
    <property type="entry name" value="AMP-bd_C_sf"/>
</dbReference>
<dbReference type="PROSITE" id="PS00455">
    <property type="entry name" value="AMP_BINDING"/>
    <property type="match status" value="1"/>
</dbReference>
<accession>A0A5C4M0X2</accession>
<evidence type="ECO:0000259" key="4">
    <source>
        <dbReference type="Pfam" id="PF00501"/>
    </source>
</evidence>
<feature type="domain" description="AMP-dependent synthetase/ligase" evidence="4">
    <location>
        <begin position="67"/>
        <end position="433"/>
    </location>
</feature>
<evidence type="ECO:0000256" key="1">
    <source>
        <dbReference type="ARBA" id="ARBA00006432"/>
    </source>
</evidence>
<gene>
    <name evidence="6" type="ORF">FG385_14670</name>
</gene>
<reference evidence="6 7" key="1">
    <citation type="submission" date="2019-06" db="EMBL/GenBank/DDBJ databases">
        <title>Amycolatopsis alkalitolerans sp. nov., isolated from Gastrodia elata Blume.</title>
        <authorList>
            <person name="Narsing Rao M.P."/>
            <person name="Li W.J."/>
        </authorList>
    </citation>
    <scope>NUCLEOTIDE SEQUENCE [LARGE SCALE GENOMIC DNA]</scope>
    <source>
        <strain evidence="6 7">SYSUP0005</strain>
    </source>
</reference>
<dbReference type="GO" id="GO:0031956">
    <property type="term" value="F:medium-chain fatty acid-CoA ligase activity"/>
    <property type="evidence" value="ECO:0007669"/>
    <property type="project" value="TreeGrafter"/>
</dbReference>
<dbReference type="Pfam" id="PF00501">
    <property type="entry name" value="AMP-binding"/>
    <property type="match status" value="1"/>
</dbReference>
<evidence type="ECO:0000313" key="7">
    <source>
        <dbReference type="Proteomes" id="UP000305546"/>
    </source>
</evidence>
<name>A0A5C4M0X2_9PSEU</name>
<dbReference type="EMBL" id="VDFW01000011">
    <property type="protein sequence ID" value="TNC25343.1"/>
    <property type="molecule type" value="Genomic_DNA"/>
</dbReference>
<dbReference type="PANTHER" id="PTHR43201:SF5">
    <property type="entry name" value="MEDIUM-CHAIN ACYL-COA LIGASE ACSF2, MITOCHONDRIAL"/>
    <property type="match status" value="1"/>
</dbReference>
<protein>
    <submittedName>
        <fullName evidence="6">Acyl--CoA ligase</fullName>
    </submittedName>
</protein>
<comment type="similarity">
    <text evidence="1">Belongs to the ATP-dependent AMP-binding enzyme family.</text>
</comment>
<dbReference type="Pfam" id="PF13193">
    <property type="entry name" value="AMP-binding_C"/>
    <property type="match status" value="1"/>
</dbReference>
<keyword evidence="7" id="KW-1185">Reference proteome</keyword>
<dbReference type="PANTHER" id="PTHR43201">
    <property type="entry name" value="ACYL-COA SYNTHETASE"/>
    <property type="match status" value="1"/>
</dbReference>
<evidence type="ECO:0000313" key="6">
    <source>
        <dbReference type="EMBL" id="TNC25343.1"/>
    </source>
</evidence>
<dbReference type="InterPro" id="IPR000873">
    <property type="entry name" value="AMP-dep_synth/lig_dom"/>
</dbReference>
<dbReference type="SUPFAM" id="SSF56801">
    <property type="entry name" value="Acetyl-CoA synthetase-like"/>
    <property type="match status" value="1"/>
</dbReference>
<dbReference type="GO" id="GO:0006631">
    <property type="term" value="P:fatty acid metabolic process"/>
    <property type="evidence" value="ECO:0007669"/>
    <property type="project" value="TreeGrafter"/>
</dbReference>
<dbReference type="Proteomes" id="UP000305546">
    <property type="component" value="Unassembled WGS sequence"/>
</dbReference>
<dbReference type="Gene3D" id="3.40.50.12780">
    <property type="entry name" value="N-terminal domain of ligase-like"/>
    <property type="match status" value="1"/>
</dbReference>
<keyword evidence="2 6" id="KW-0436">Ligase</keyword>
<evidence type="ECO:0000256" key="3">
    <source>
        <dbReference type="SAM" id="MobiDB-lite"/>
    </source>
</evidence>
<dbReference type="AlphaFoldDB" id="A0A5C4M0X2"/>
<feature type="domain" description="AMP-binding enzyme C-terminal" evidence="5">
    <location>
        <begin position="484"/>
        <end position="558"/>
    </location>
</feature>
<dbReference type="InterPro" id="IPR025110">
    <property type="entry name" value="AMP-bd_C"/>
</dbReference>
<dbReference type="InterPro" id="IPR042099">
    <property type="entry name" value="ANL_N_sf"/>
</dbReference>
<comment type="caution">
    <text evidence="6">The sequence shown here is derived from an EMBL/GenBank/DDBJ whole genome shotgun (WGS) entry which is preliminary data.</text>
</comment>
<evidence type="ECO:0000256" key="2">
    <source>
        <dbReference type="ARBA" id="ARBA00022598"/>
    </source>
</evidence>
<sequence length="583" mass="63969">MDQAGGQRAAASTGRLEHGAVALARSQVQPDARPSGGDQRLAGEAPREVHRPLTRGDPTVSNWIYEFENQVHHRGREIAIIHNDQARTYDELNRSAAAFAHWVRERSATRVATYLTNCYEFYIAEFGTLKAGAESVAANYMFGEQTLRYVLRDSSADVLVVADKDLPAARAAIQGTEVRHLVTLDGPSGDGVTALADIVAGYPHYIESAPKDDHDLFNITYTSGTTGTPKGVMKTHRNIGAHVSNLVHAWKLSPASRWLCAGPVYHTSGLESSSLPVLAAGGSVISLRWQKDAFFRLVDRYRPDSAYIAGSMVVDIADYPHPERFDLGSLRQVIAGGAPMPARAYQKVLDRYSFVLCERLGMTEAGIIFVDKVGRPGAYEPREELPAHIAGSCGSPLYNQTQFRLIDVVTGEVRQEGEGELQVRGDSVFAGYLNMPERTAQSFTEDGWYISGDIVQIENGHARHLRRRDEIIISGGENVSPRTVENVVSAHPDVVEAAAFPLPHERWGQQVCVAVVVRVASSVTPTELLEFCSSGGKLARYEIPKQIFFTDELPKTPTQSVPRAKLTERYAAVRKPEPETAHD</sequence>